<dbReference type="EMBL" id="QKRB01000044">
    <property type="protein sequence ID" value="PZD95619.1"/>
    <property type="molecule type" value="Genomic_DNA"/>
</dbReference>
<evidence type="ECO:0000256" key="3">
    <source>
        <dbReference type="PROSITE-ProRule" id="PRU00284"/>
    </source>
</evidence>
<evidence type="ECO:0000259" key="5">
    <source>
        <dbReference type="PROSITE" id="PS50111"/>
    </source>
</evidence>
<dbReference type="Pfam" id="PF00015">
    <property type="entry name" value="MCPsignal"/>
    <property type="match status" value="1"/>
</dbReference>
<dbReference type="AlphaFoldDB" id="A0A2W1LA63"/>
<keyword evidence="7" id="KW-1185">Reference proteome</keyword>
<dbReference type="InterPro" id="IPR004089">
    <property type="entry name" value="MCPsignal_dom"/>
</dbReference>
<sequence>MRRIWTSKPTQELNYEVLVNFVVTLVSWVMVLILSSGFLLEYSRGTRSIGFVSLMLAAGLGSILAGTVIYLRNRSSSWIRYVTFAGFYIMYIFSLLTATTAATFTFVFPLAVLFCMYLDRWFMSIVCSLIVLLNGIYVVRQVGLTDVSVVGEAAFNQFKTTMLIHVSAVALFLTSLMAVVYIFGRLKKTMDVKMTEVSEARVTEQKLYGEMAKTADILDTNAGQVYGIVKEQYDSSVAVYSIIRDISQGASHSAVSIQEQTEFFHEIQLKVEQTSGLSGEMQVAAEQTSQNAASGLELISQLREKSSEADSHTTAAAEVIHALHDKTEEIQRMTGHISSIARQTNILSLNASIEAARAGEAGKGFQVVAQEVRKLAEQTQQLSSRIEEVTETLAADSVSSVQAMEQLQQINASQSGLAAETGDLFQAINGHLNKVKTKIGSVHSNVRDILASNTKINEAITTISAVSEETLASTEEATSVMEQHAAEAQRAKGLVEELLHTSEEMKKLNIRG</sequence>
<evidence type="ECO:0000256" key="2">
    <source>
        <dbReference type="ARBA" id="ARBA00029447"/>
    </source>
</evidence>
<comment type="similarity">
    <text evidence="2">Belongs to the methyl-accepting chemotaxis (MCP) protein family.</text>
</comment>
<dbReference type="InterPro" id="IPR004090">
    <property type="entry name" value="Chemotax_Me-accpt_rcpt"/>
</dbReference>
<evidence type="ECO:0000256" key="1">
    <source>
        <dbReference type="ARBA" id="ARBA00023224"/>
    </source>
</evidence>
<evidence type="ECO:0000313" key="7">
    <source>
        <dbReference type="Proteomes" id="UP000249522"/>
    </source>
</evidence>
<dbReference type="Proteomes" id="UP000249522">
    <property type="component" value="Unassembled WGS sequence"/>
</dbReference>
<feature type="transmembrane region" description="Helical" evidence="4">
    <location>
        <begin position="91"/>
        <end position="114"/>
    </location>
</feature>
<dbReference type="PROSITE" id="PS50111">
    <property type="entry name" value="CHEMOTAXIS_TRANSDUC_2"/>
    <property type="match status" value="1"/>
</dbReference>
<evidence type="ECO:0000256" key="4">
    <source>
        <dbReference type="SAM" id="Phobius"/>
    </source>
</evidence>
<name>A0A2W1LA63_9BACL</name>
<dbReference type="PANTHER" id="PTHR32089">
    <property type="entry name" value="METHYL-ACCEPTING CHEMOTAXIS PROTEIN MCPB"/>
    <property type="match status" value="1"/>
</dbReference>
<dbReference type="GO" id="GO:0004888">
    <property type="term" value="F:transmembrane signaling receptor activity"/>
    <property type="evidence" value="ECO:0007669"/>
    <property type="project" value="InterPro"/>
</dbReference>
<organism evidence="6 7">
    <name type="scientific">Paenibacillus sambharensis</name>
    <dbReference type="NCBI Taxonomy" id="1803190"/>
    <lineage>
        <taxon>Bacteria</taxon>
        <taxon>Bacillati</taxon>
        <taxon>Bacillota</taxon>
        <taxon>Bacilli</taxon>
        <taxon>Bacillales</taxon>
        <taxon>Paenibacillaceae</taxon>
        <taxon>Paenibacillus</taxon>
    </lineage>
</organism>
<reference evidence="6 7" key="1">
    <citation type="submission" date="2018-06" db="EMBL/GenBank/DDBJ databases">
        <title>Paenibacillus imtechensis sp. nov.</title>
        <authorList>
            <person name="Pinnaka A.K."/>
            <person name="Singh H."/>
            <person name="Kaur M."/>
        </authorList>
    </citation>
    <scope>NUCLEOTIDE SEQUENCE [LARGE SCALE GENOMIC DNA]</scope>
    <source>
        <strain evidence="6 7">SMB1</strain>
    </source>
</reference>
<feature type="domain" description="Methyl-accepting transducer" evidence="5">
    <location>
        <begin position="228"/>
        <end position="478"/>
    </location>
</feature>
<keyword evidence="1 3" id="KW-0807">Transducer</keyword>
<keyword evidence="4" id="KW-0472">Membrane</keyword>
<proteinExistence type="inferred from homology"/>
<feature type="transmembrane region" description="Helical" evidence="4">
    <location>
        <begin position="121"/>
        <end position="142"/>
    </location>
</feature>
<dbReference type="GO" id="GO:0007165">
    <property type="term" value="P:signal transduction"/>
    <property type="evidence" value="ECO:0007669"/>
    <property type="project" value="UniProtKB-KW"/>
</dbReference>
<evidence type="ECO:0000313" key="6">
    <source>
        <dbReference type="EMBL" id="PZD95619.1"/>
    </source>
</evidence>
<keyword evidence="4" id="KW-0812">Transmembrane</keyword>
<keyword evidence="4" id="KW-1133">Transmembrane helix</keyword>
<feature type="transmembrane region" description="Helical" evidence="4">
    <location>
        <begin position="17"/>
        <end position="39"/>
    </location>
</feature>
<accession>A0A2W1LA63</accession>
<comment type="caution">
    <text evidence="6">The sequence shown here is derived from an EMBL/GenBank/DDBJ whole genome shotgun (WGS) entry which is preliminary data.</text>
</comment>
<dbReference type="OrthoDB" id="9759607at2"/>
<feature type="transmembrane region" description="Helical" evidence="4">
    <location>
        <begin position="51"/>
        <end position="71"/>
    </location>
</feature>
<dbReference type="SMART" id="SM00283">
    <property type="entry name" value="MA"/>
    <property type="match status" value="1"/>
</dbReference>
<protein>
    <recommendedName>
        <fullName evidence="5">Methyl-accepting transducer domain-containing protein</fullName>
    </recommendedName>
</protein>
<dbReference type="GO" id="GO:0006935">
    <property type="term" value="P:chemotaxis"/>
    <property type="evidence" value="ECO:0007669"/>
    <property type="project" value="InterPro"/>
</dbReference>
<dbReference type="PANTHER" id="PTHR32089:SF114">
    <property type="entry name" value="METHYL-ACCEPTING CHEMOTAXIS PROTEIN MCPB"/>
    <property type="match status" value="1"/>
</dbReference>
<feature type="transmembrane region" description="Helical" evidence="4">
    <location>
        <begin position="162"/>
        <end position="184"/>
    </location>
</feature>
<dbReference type="GO" id="GO:0016020">
    <property type="term" value="C:membrane"/>
    <property type="evidence" value="ECO:0007669"/>
    <property type="project" value="InterPro"/>
</dbReference>
<dbReference type="SUPFAM" id="SSF58104">
    <property type="entry name" value="Methyl-accepting chemotaxis protein (MCP) signaling domain"/>
    <property type="match status" value="1"/>
</dbReference>
<gene>
    <name evidence="6" type="ORF">DNH61_13950</name>
</gene>
<dbReference type="Gene3D" id="1.10.287.950">
    <property type="entry name" value="Methyl-accepting chemotaxis protein"/>
    <property type="match status" value="1"/>
</dbReference>
<dbReference type="RefSeq" id="WP_111147249.1">
    <property type="nucleotide sequence ID" value="NZ_QKRB01000044.1"/>
</dbReference>
<dbReference type="PRINTS" id="PR00260">
    <property type="entry name" value="CHEMTRNSDUCR"/>
</dbReference>